<keyword evidence="1" id="KW-0614">Plasmid</keyword>
<evidence type="ECO:0000313" key="1">
    <source>
        <dbReference type="EMBL" id="CEK42594.1"/>
    </source>
</evidence>
<organism evidence="1">
    <name type="scientific">Pseudomonas fluorescens (strain SBW25)</name>
    <dbReference type="NCBI Taxonomy" id="216595"/>
    <lineage>
        <taxon>Bacteria</taxon>
        <taxon>Pseudomonadati</taxon>
        <taxon>Pseudomonadota</taxon>
        <taxon>Gammaproteobacteria</taxon>
        <taxon>Pseudomonadales</taxon>
        <taxon>Pseudomonadaceae</taxon>
        <taxon>Pseudomonas</taxon>
    </lineage>
</organism>
<accession>A0A0G4E5Z6</accession>
<dbReference type="EMBL" id="LN713927">
    <property type="protein sequence ID" value="CEK42594.1"/>
    <property type="molecule type" value="Genomic_DNA"/>
</dbReference>
<proteinExistence type="predicted"/>
<reference evidence="1" key="2">
    <citation type="submission" date="2015-06" db="EMBL/GenBank/DDBJ databases">
        <title>Environmentally co-occuring mercury resistance plasmids are genetically and phenotypically diverse and confer variable context-dependent fitness effects.</title>
        <authorList>
            <person name="Hall J.P.J."/>
            <person name="Harrison E."/>
            <person name="Lilley A.K."/>
            <person name="Paterson S."/>
            <person name="Spiers A.J."/>
            <person name="Brockhurst M.A."/>
        </authorList>
    </citation>
    <scope>NUCLEOTIDE SEQUENCE [LARGE SCALE GENOMIC DNA]</scope>
    <source>
        <strain evidence="1">SBW25</strain>
        <plasmid evidence="1">pQBR55</plasmid>
    </source>
</reference>
<protein>
    <submittedName>
        <fullName evidence="1">Uncharacterized protein</fullName>
    </submittedName>
</protein>
<gene>
    <name evidence="1" type="ORF">PQBR55_0215</name>
</gene>
<dbReference type="RefSeq" id="WP_176456135.1">
    <property type="nucleotide sequence ID" value="NZ_LN713927.1"/>
</dbReference>
<geneLocation type="plasmid" evidence="1">
    <name>pQBR55</name>
</geneLocation>
<dbReference type="AlphaFoldDB" id="A0A0G4E5Z6"/>
<reference evidence="1" key="1">
    <citation type="submission" date="2014-12" db="EMBL/GenBank/DDBJ databases">
        <authorList>
            <person name="Hall J."/>
        </authorList>
    </citation>
    <scope>NUCLEOTIDE SEQUENCE [LARGE SCALE GENOMIC DNA]</scope>
    <source>
        <strain evidence="1">SBW25</strain>
        <plasmid evidence="1">pQBR55</plasmid>
    </source>
</reference>
<sequence length="68" mass="7203">MFYETVKAAYQAGKVRIGLPAICGGDRVTIEADGLIGCKAAFLSEAERQKLAELSKTDAIAIKASQSK</sequence>
<name>A0A0G4E5Z6_PSEFS</name>